<dbReference type="EMBL" id="JAIQCJ010001207">
    <property type="protein sequence ID" value="KAJ8791510.1"/>
    <property type="molecule type" value="Genomic_DNA"/>
</dbReference>
<feature type="compositionally biased region" description="Pro residues" evidence="7">
    <location>
        <begin position="86"/>
        <end position="97"/>
    </location>
</feature>
<evidence type="ECO:0000256" key="4">
    <source>
        <dbReference type="ARBA" id="ARBA00022525"/>
    </source>
</evidence>
<dbReference type="PANTHER" id="PTHR31703">
    <property type="entry name" value="UPF0669 PROTEIN C6ORF120"/>
    <property type="match status" value="1"/>
</dbReference>
<evidence type="ECO:0000313" key="8">
    <source>
        <dbReference type="EMBL" id="KAJ8791510.1"/>
    </source>
</evidence>
<comment type="caution">
    <text evidence="8">The sequence shown here is derived from an EMBL/GenBank/DDBJ whole genome shotgun (WGS) entry which is preliminary data.</text>
</comment>
<keyword evidence="9" id="KW-1185">Reference proteome</keyword>
<evidence type="ECO:0000256" key="3">
    <source>
        <dbReference type="ARBA" id="ARBA00008960"/>
    </source>
</evidence>
<sequence length="397" mass="42224">MNSPSGRAIQVSTRRRRTSAPPPSPWLRVPAARRPHHLGILARTRSLRTTPFPGFASLPGAGQLPAFLTSGRRATSGRLTSGRGSLPPPPARAPGPHAPGAALAGSGGESRGGYRTCRPRPPRRSPGPRAALRPTPRSVGPRPTPLLCPSRPAFARVLLPAGPLPGPGAGRAAEVAETRPQSAAPDALSASSPCRVSAGEVTDEEGTALGAPVMAAPWKSALLLLLASQAVSSVNASDEEEVPEEWVLLHVVQGQIGAGNYSYLRLNHEGKIVLKMQSLKGDADLYVSDSTLHPSFDEYDLQSVTCGQDVVFIPAHFQRPVGIGIYGHPSHHESEFEMKVYYDTTVEQHPFGETAYSDGTDTSRKQASAPEDASQEEQSVLWTILISILKLVLEILF</sequence>
<comment type="subcellular location">
    <subcellularLocation>
        <location evidence="2">Secreted</location>
    </subcellularLocation>
</comment>
<reference evidence="8 9" key="1">
    <citation type="submission" date="2022-11" db="EMBL/GenBank/DDBJ databases">
        <title>Whole genome sequence of Eschrichtius robustus ER-17-0199.</title>
        <authorList>
            <person name="Bruniche-Olsen A."/>
            <person name="Black A.N."/>
            <person name="Fields C.J."/>
            <person name="Walden K."/>
            <person name="Dewoody J.A."/>
        </authorList>
    </citation>
    <scope>NUCLEOTIDE SEQUENCE [LARGE SCALE GENOMIC DNA]</scope>
    <source>
        <strain evidence="8">ER-17-0199</strain>
        <tissue evidence="8">Blubber</tissue>
    </source>
</reference>
<keyword evidence="4" id="KW-0964">Secreted</keyword>
<dbReference type="AlphaFoldDB" id="A0AB34HKT5"/>
<keyword evidence="6" id="KW-0325">Glycoprotein</keyword>
<feature type="compositionally biased region" description="Low complexity" evidence="7">
    <location>
        <begin position="180"/>
        <end position="191"/>
    </location>
</feature>
<comment type="similarity">
    <text evidence="3">Belongs to the UPF0669 family.</text>
</comment>
<feature type="region of interest" description="Disordered" evidence="7">
    <location>
        <begin position="1"/>
        <end position="31"/>
    </location>
</feature>
<feature type="region of interest" description="Disordered" evidence="7">
    <location>
        <begin position="352"/>
        <end position="372"/>
    </location>
</feature>
<dbReference type="Pfam" id="PF17065">
    <property type="entry name" value="UPF0669"/>
    <property type="match status" value="1"/>
</dbReference>
<feature type="region of interest" description="Disordered" evidence="7">
    <location>
        <begin position="53"/>
        <end position="147"/>
    </location>
</feature>
<proteinExistence type="inferred from homology"/>
<organism evidence="8 9">
    <name type="scientific">Eschrichtius robustus</name>
    <name type="common">California gray whale</name>
    <name type="synonym">Eschrichtius gibbosus</name>
    <dbReference type="NCBI Taxonomy" id="9764"/>
    <lineage>
        <taxon>Eukaryota</taxon>
        <taxon>Metazoa</taxon>
        <taxon>Chordata</taxon>
        <taxon>Craniata</taxon>
        <taxon>Vertebrata</taxon>
        <taxon>Euteleostomi</taxon>
        <taxon>Mammalia</taxon>
        <taxon>Eutheria</taxon>
        <taxon>Laurasiatheria</taxon>
        <taxon>Artiodactyla</taxon>
        <taxon>Whippomorpha</taxon>
        <taxon>Cetacea</taxon>
        <taxon>Mysticeti</taxon>
        <taxon>Eschrichtiidae</taxon>
        <taxon>Eschrichtius</taxon>
    </lineage>
</organism>
<gene>
    <name evidence="8" type="ORF">J1605_020606</name>
</gene>
<feature type="region of interest" description="Disordered" evidence="7">
    <location>
        <begin position="168"/>
        <end position="191"/>
    </location>
</feature>
<dbReference type="Proteomes" id="UP001159641">
    <property type="component" value="Unassembled WGS sequence"/>
</dbReference>
<evidence type="ECO:0000256" key="7">
    <source>
        <dbReference type="SAM" id="MobiDB-lite"/>
    </source>
</evidence>
<dbReference type="PANTHER" id="PTHR31703:SF2">
    <property type="entry name" value="UPF0669 PROTEIN C6ORF120"/>
    <property type="match status" value="1"/>
</dbReference>
<evidence type="ECO:0000256" key="2">
    <source>
        <dbReference type="ARBA" id="ARBA00004613"/>
    </source>
</evidence>
<evidence type="ECO:0000313" key="9">
    <source>
        <dbReference type="Proteomes" id="UP001159641"/>
    </source>
</evidence>
<name>A0AB34HKT5_ESCRO</name>
<comment type="function">
    <text evidence="1">May be involved in induction of apoptosis in CD4(+) T-cells, but not CD8(+) T-cells or hepatocytes.</text>
</comment>
<evidence type="ECO:0000256" key="1">
    <source>
        <dbReference type="ARBA" id="ARBA00003276"/>
    </source>
</evidence>
<dbReference type="InterPro" id="IPR031420">
    <property type="entry name" value="UPF0669"/>
</dbReference>
<accession>A0AB34HKT5</accession>
<evidence type="ECO:0000256" key="6">
    <source>
        <dbReference type="ARBA" id="ARBA00023180"/>
    </source>
</evidence>
<keyword evidence="5" id="KW-0732">Signal</keyword>
<dbReference type="GO" id="GO:0005576">
    <property type="term" value="C:extracellular region"/>
    <property type="evidence" value="ECO:0007669"/>
    <property type="project" value="UniProtKB-SubCell"/>
</dbReference>
<evidence type="ECO:0000256" key="5">
    <source>
        <dbReference type="ARBA" id="ARBA00022729"/>
    </source>
</evidence>
<protein>
    <submittedName>
        <fullName evidence="8">Uncharacterized protein</fullName>
    </submittedName>
</protein>